<feature type="transmembrane region" description="Helical" evidence="1">
    <location>
        <begin position="67"/>
        <end position="86"/>
    </location>
</feature>
<gene>
    <name evidence="2" type="ORF">LCGC14_2686300</name>
</gene>
<organism evidence="2">
    <name type="scientific">marine sediment metagenome</name>
    <dbReference type="NCBI Taxonomy" id="412755"/>
    <lineage>
        <taxon>unclassified sequences</taxon>
        <taxon>metagenomes</taxon>
        <taxon>ecological metagenomes</taxon>
    </lineage>
</organism>
<accession>A0A0F8ZJV9</accession>
<dbReference type="EMBL" id="LAZR01047494">
    <property type="protein sequence ID" value="KKK94093.1"/>
    <property type="molecule type" value="Genomic_DNA"/>
</dbReference>
<sequence>MIYFRPMEIMLVSLIIWIGMIPLFFFLISVDIITIEYNYLDELNQCKLDLKNTQPICPEVKVKSSGWFFPMFIGLLWGIILQELWIKYQNEKKLRKTKQESKK</sequence>
<keyword evidence="1" id="KW-1133">Transmembrane helix</keyword>
<feature type="transmembrane region" description="Helical" evidence="1">
    <location>
        <begin position="12"/>
        <end position="35"/>
    </location>
</feature>
<evidence type="ECO:0000256" key="1">
    <source>
        <dbReference type="SAM" id="Phobius"/>
    </source>
</evidence>
<evidence type="ECO:0000313" key="2">
    <source>
        <dbReference type="EMBL" id="KKK94093.1"/>
    </source>
</evidence>
<dbReference type="AlphaFoldDB" id="A0A0F8ZJV9"/>
<keyword evidence="1" id="KW-0812">Transmembrane</keyword>
<protein>
    <submittedName>
        <fullName evidence="2">Uncharacterized protein</fullName>
    </submittedName>
</protein>
<name>A0A0F8ZJV9_9ZZZZ</name>
<comment type="caution">
    <text evidence="2">The sequence shown here is derived from an EMBL/GenBank/DDBJ whole genome shotgun (WGS) entry which is preliminary data.</text>
</comment>
<keyword evidence="1" id="KW-0472">Membrane</keyword>
<reference evidence="2" key="1">
    <citation type="journal article" date="2015" name="Nature">
        <title>Complex archaea that bridge the gap between prokaryotes and eukaryotes.</title>
        <authorList>
            <person name="Spang A."/>
            <person name="Saw J.H."/>
            <person name="Jorgensen S.L."/>
            <person name="Zaremba-Niedzwiedzka K."/>
            <person name="Martijn J."/>
            <person name="Lind A.E."/>
            <person name="van Eijk R."/>
            <person name="Schleper C."/>
            <person name="Guy L."/>
            <person name="Ettema T.J."/>
        </authorList>
    </citation>
    <scope>NUCLEOTIDE SEQUENCE</scope>
</reference>
<proteinExistence type="predicted"/>